<keyword evidence="4" id="KW-0677">Repeat</keyword>
<feature type="domain" description="SGNH hydrolase-type esterase" evidence="6">
    <location>
        <begin position="1377"/>
        <end position="1554"/>
    </location>
</feature>
<keyword evidence="8" id="KW-1185">Reference proteome</keyword>
<dbReference type="PANTHER" id="PTHR45739:SF8">
    <property type="entry name" value="FRAS1-RELATED EXTRACELLULAR MATRIX PROTEIN 1"/>
    <property type="match status" value="1"/>
</dbReference>
<dbReference type="Pfam" id="PF08548">
    <property type="entry name" value="Peptidase_M10_C"/>
    <property type="match status" value="1"/>
</dbReference>
<keyword evidence="3" id="KW-0964">Secreted</keyword>
<dbReference type="Gene3D" id="2.150.10.10">
    <property type="entry name" value="Serralysin-like metalloprotease, C-terminal"/>
    <property type="match status" value="1"/>
</dbReference>
<evidence type="ECO:0000256" key="1">
    <source>
        <dbReference type="ARBA" id="ARBA00001913"/>
    </source>
</evidence>
<dbReference type="Pfam" id="PF16184">
    <property type="entry name" value="Cadherin_3"/>
    <property type="match status" value="8"/>
</dbReference>
<evidence type="ECO:0000256" key="4">
    <source>
        <dbReference type="ARBA" id="ARBA00022737"/>
    </source>
</evidence>
<proteinExistence type="predicted"/>
<dbReference type="RefSeq" id="WP_316020171.1">
    <property type="nucleotide sequence ID" value="NZ_JAWDID010000039.1"/>
</dbReference>
<sequence>MATLTSFDLNGAGTGLNESRTYQEGAAAILLAPSVTLSATGNFNGQSLRLSGLLAESQIGFASGVSLSGTSLRVGGVTVGSISGGTNGTDFVIAFNSNATASRVQTVLRNLTYVSTSDTPTESQTISFDLAGTVRTDAITVVPVNDRPLLDLNGAASGTGASVSFIENRSVAVALNATLTDPDTSNLVSLRATLLARPDGNAVERLSLDAAAASAATAAGLLVSYTASTGVLSIDGSASAATYQAILRGILYENGSDQPATAARTVRIQASDGSATSLTQDASISITRVNDAPVLDLNGATAGTGATLAYRTGDAPAKFAALASVADIDSANFGGGSLRVALTANGSASDQLRIITDATVTLSGTTVRVNGTSIGSVSGGTGGSDLVISLNTGATPAAVQILVQHIGFSTGTGSPTAPRQVTFTLNDGDGTANGGVAVASAIATVELTTGQGNVAPTLTGDLQATIANGSTYQFTTSDFFYTDPDDNAAGITFTVSDLDNGYVRRNGTAVSSFTAEELAAGQITFWHDGTEPVGSFRIAVEDGNEDGSPPVAQTFTFNITTGQVNAPPSLTGDLGATVVSGGTYVLTQADLYYSDADDSATGVAFAVSGVVGGTLLVNGVASTGFTPQQLTAGQVSFRHDGTSASPSFAVSVEDGNEDGSAPVARTFLFGVTAAPVNAPPSLTGDLAASVASGSTYVLTQADLYYSDADDAATGVAFAVSGVTGGTLLVNGAAATDFTPQQLTAGQVSFRHDGTSTAPAFSVAVEDGNEDGSAPMARAFLFGVTTVPVNAPPSLTGDLRASVASGGTYVLTQADLYYSDTDDSATGVAFAVSSVTGGTLLVNGSAATGFTPQQLTAGQVAFRHDGTSTAPSFSVSVEDGNEDGSAPVARSFVLDITTSGGNVAPTLTGDLQATIANGSTYQFTTSDFFYTDPDDGPTGITFTVSNLDNGYVRRNGTAVSSFTAAELAAGQITFWHDGTEPVGSFRIAVEDGNEDGSTAVAQTFTFNITTGQVNAPPSLTGDLRATVASGGTYVLTQADLYYSDADDAATGVAFTVSAVTGGTLLVNGTAATGFTPQQLIAGQVSFRHDGTSPTPSFSVSVEDGNEDGSAPVARSFVLDIAASGGNVAPTLTGDLQATIANGSTYQFTTSDFFYTDPDDGPTGVTFTVSNLDNGYVRRNGAAVSSFTAAELAAGQITFWHDGTEPVGSFRIAVEDGNEDGSTPVAQTFTFNITTGPVNAPPSLTGDLRASVASAGTYVLNETDLYYSDADDVATGIAFTVTGVVGGTLLVNGAAATSFTPQQLTGGLVSFRHDGTATAPSFSVSVEDGNEDASTPVARSFVLDVASGGGSTLDLSGAARGVRVDLGAGQWVLATKVMALGDSITNGDAPPGQDEHGYRGFFYQNLVESGRLVDMVGPNSNGQVPDPQHAGYPGETGDDIQALLPSLLSTYTPSAILLMAGTNDIFYKSNPQIPVRAEIVGMLDHVAQASPTTHVYVATLIPLAGYDTQVANVNAAIRSAVADAVARGQNVSLVEMPSVTLSDLFDGIHPTDTGYREMADYWTAAFLANPPAAAAGTAIGAAVTTVVGSANNDLLIGDARANELSGGAGADWIRGEGGNDTLTGGAGRDSFVFAPGFGQDTIRDFVRGEDILDFQAFALNVSDFASWRQTHIAASGADAIVTIEPGHSVTLTGVSATALQASDFLFV</sequence>
<dbReference type="Pfam" id="PF13472">
    <property type="entry name" value="Lipase_GDSL_2"/>
    <property type="match status" value="1"/>
</dbReference>
<evidence type="ECO:0000259" key="6">
    <source>
        <dbReference type="Pfam" id="PF13472"/>
    </source>
</evidence>
<dbReference type="InterPro" id="IPR013858">
    <property type="entry name" value="Peptidase_M10B_C"/>
</dbReference>
<dbReference type="InterPro" id="IPR013830">
    <property type="entry name" value="SGNH_hydro"/>
</dbReference>
<protein>
    <submittedName>
        <fullName evidence="7">Cadherin-like domain-containing protein</fullName>
    </submittedName>
</protein>
<dbReference type="SUPFAM" id="SSF51120">
    <property type="entry name" value="beta-Roll"/>
    <property type="match status" value="1"/>
</dbReference>
<dbReference type="PROSITE" id="PS00330">
    <property type="entry name" value="HEMOLYSIN_CALCIUM"/>
    <property type="match status" value="1"/>
</dbReference>
<dbReference type="Gene3D" id="3.40.50.1110">
    <property type="entry name" value="SGNH hydrolase"/>
    <property type="match status" value="1"/>
</dbReference>
<dbReference type="InterPro" id="IPR011049">
    <property type="entry name" value="Serralysin-like_metalloprot_C"/>
</dbReference>
<dbReference type="Proteomes" id="UP001254257">
    <property type="component" value="Unassembled WGS sequence"/>
</dbReference>
<evidence type="ECO:0000313" key="7">
    <source>
        <dbReference type="EMBL" id="MDU0342393.1"/>
    </source>
</evidence>
<dbReference type="InterPro" id="IPR018511">
    <property type="entry name" value="Hemolysin-typ_Ca-bd_CS"/>
</dbReference>
<evidence type="ECO:0000256" key="3">
    <source>
        <dbReference type="ARBA" id="ARBA00022525"/>
    </source>
</evidence>
<comment type="caution">
    <text evidence="7">The sequence shown here is derived from an EMBL/GenBank/DDBJ whole genome shotgun (WGS) entry which is preliminary data.</text>
</comment>
<dbReference type="PANTHER" id="PTHR45739">
    <property type="entry name" value="MATRIX PROTEIN, PUTATIVE-RELATED"/>
    <property type="match status" value="1"/>
</dbReference>
<dbReference type="EMBL" id="JAWDID010000039">
    <property type="protein sequence ID" value="MDU0342393.1"/>
    <property type="molecule type" value="Genomic_DNA"/>
</dbReference>
<feature type="domain" description="Peptidase M10 serralysin C-terminal" evidence="5">
    <location>
        <begin position="1579"/>
        <end position="1689"/>
    </location>
</feature>
<dbReference type="InterPro" id="IPR001343">
    <property type="entry name" value="Hemolysn_Ca-bd"/>
</dbReference>
<organism evidence="7 8">
    <name type="scientific">Bosea rubneri</name>
    <dbReference type="NCBI Taxonomy" id="3075434"/>
    <lineage>
        <taxon>Bacteria</taxon>
        <taxon>Pseudomonadati</taxon>
        <taxon>Pseudomonadota</taxon>
        <taxon>Alphaproteobacteria</taxon>
        <taxon>Hyphomicrobiales</taxon>
        <taxon>Boseaceae</taxon>
        <taxon>Bosea</taxon>
    </lineage>
</organism>
<evidence type="ECO:0000256" key="2">
    <source>
        <dbReference type="ARBA" id="ARBA00004613"/>
    </source>
</evidence>
<comment type="subcellular location">
    <subcellularLocation>
        <location evidence="2">Secreted</location>
    </subcellularLocation>
</comment>
<dbReference type="SUPFAM" id="SSF52266">
    <property type="entry name" value="SGNH hydrolase"/>
    <property type="match status" value="1"/>
</dbReference>
<dbReference type="Pfam" id="PF00353">
    <property type="entry name" value="HemolysinCabind"/>
    <property type="match status" value="1"/>
</dbReference>
<name>A0ABU3SC79_9HYPH</name>
<evidence type="ECO:0000313" key="8">
    <source>
        <dbReference type="Proteomes" id="UP001254257"/>
    </source>
</evidence>
<gene>
    <name evidence="7" type="ORF">RKE40_21040</name>
</gene>
<evidence type="ECO:0000259" key="5">
    <source>
        <dbReference type="Pfam" id="PF08548"/>
    </source>
</evidence>
<reference evidence="7 8" key="1">
    <citation type="submission" date="2023-09" db="EMBL/GenBank/DDBJ databases">
        <title>Whole genome shotgun sequencing (WGS) of Bosea sp. ZW T0_25, isolated from stored onions (Allium cepa).</title>
        <authorList>
            <person name="Stoll D.A."/>
            <person name="Huch M."/>
        </authorList>
    </citation>
    <scope>NUCLEOTIDE SEQUENCE [LARGE SCALE GENOMIC DNA]</scope>
    <source>
        <strain evidence="7 8">ZW T0_25</strain>
    </source>
</reference>
<dbReference type="InterPro" id="IPR051561">
    <property type="entry name" value="FRAS1_ECM"/>
</dbReference>
<dbReference type="PRINTS" id="PR00313">
    <property type="entry name" value="CABNDNGRPT"/>
</dbReference>
<accession>A0ABU3SC79</accession>
<dbReference type="InterPro" id="IPR036514">
    <property type="entry name" value="SGNH_hydro_sf"/>
</dbReference>
<comment type="cofactor">
    <cofactor evidence="1">
        <name>Ca(2+)</name>
        <dbReference type="ChEBI" id="CHEBI:29108"/>
    </cofactor>
</comment>